<dbReference type="InterPro" id="IPR011992">
    <property type="entry name" value="EF-hand-dom_pair"/>
</dbReference>
<dbReference type="Proteomes" id="UP000233837">
    <property type="component" value="Unassembled WGS sequence"/>
</dbReference>
<proteinExistence type="predicted"/>
<accession>A0A2I0X913</accession>
<dbReference type="AlphaFoldDB" id="A0A2I0X913"/>
<dbReference type="OrthoDB" id="26525at2759"/>
<keyword evidence="2" id="KW-0106">Calcium</keyword>
<feature type="domain" description="EF-hand" evidence="3">
    <location>
        <begin position="28"/>
        <end position="63"/>
    </location>
</feature>
<dbReference type="InterPro" id="IPR050145">
    <property type="entry name" value="Centrin_CML-like"/>
</dbReference>
<dbReference type="EMBL" id="KZ502052">
    <property type="protein sequence ID" value="PKU84370.1"/>
    <property type="molecule type" value="Genomic_DNA"/>
</dbReference>
<reference evidence="4 5" key="2">
    <citation type="journal article" date="2017" name="Nature">
        <title>The Apostasia genome and the evolution of orchids.</title>
        <authorList>
            <person name="Zhang G.Q."/>
            <person name="Liu K.W."/>
            <person name="Li Z."/>
            <person name="Lohaus R."/>
            <person name="Hsiao Y.Y."/>
            <person name="Niu S.C."/>
            <person name="Wang J.Y."/>
            <person name="Lin Y.C."/>
            <person name="Xu Q."/>
            <person name="Chen L.J."/>
            <person name="Yoshida K."/>
            <person name="Fujiwara S."/>
            <person name="Wang Z.W."/>
            <person name="Zhang Y.Q."/>
            <person name="Mitsuda N."/>
            <person name="Wang M."/>
            <person name="Liu G.H."/>
            <person name="Pecoraro L."/>
            <person name="Huang H.X."/>
            <person name="Xiao X.J."/>
            <person name="Lin M."/>
            <person name="Wu X.Y."/>
            <person name="Wu W.L."/>
            <person name="Chen Y.Y."/>
            <person name="Chang S.B."/>
            <person name="Sakamoto S."/>
            <person name="Ohme-Takagi M."/>
            <person name="Yagi M."/>
            <person name="Zeng S.J."/>
            <person name="Shen C.Y."/>
            <person name="Yeh C.M."/>
            <person name="Luo Y.B."/>
            <person name="Tsai W.C."/>
            <person name="Van de Peer Y."/>
            <person name="Liu Z.J."/>
        </authorList>
    </citation>
    <scope>NUCLEOTIDE SEQUENCE [LARGE SCALE GENOMIC DNA]</scope>
    <source>
        <tissue evidence="4">The whole plant</tissue>
    </source>
</reference>
<keyword evidence="5" id="KW-1185">Reference proteome</keyword>
<dbReference type="CDD" id="cd00051">
    <property type="entry name" value="EFh"/>
    <property type="match status" value="1"/>
</dbReference>
<evidence type="ECO:0000259" key="3">
    <source>
        <dbReference type="PROSITE" id="PS50222"/>
    </source>
</evidence>
<dbReference type="PROSITE" id="PS00018">
    <property type="entry name" value="EF_HAND_1"/>
    <property type="match status" value="2"/>
</dbReference>
<name>A0A2I0X913_9ASPA</name>
<dbReference type="Pfam" id="PF13499">
    <property type="entry name" value="EF-hand_7"/>
    <property type="match status" value="1"/>
</dbReference>
<protein>
    <submittedName>
        <fullName evidence="4">Putative calcium-binding protein CML41</fullName>
    </submittedName>
</protein>
<dbReference type="PANTHER" id="PTHR23050">
    <property type="entry name" value="CALCIUM BINDING PROTEIN"/>
    <property type="match status" value="1"/>
</dbReference>
<dbReference type="Gene3D" id="1.10.238.10">
    <property type="entry name" value="EF-hand"/>
    <property type="match status" value="2"/>
</dbReference>
<organism evidence="4 5">
    <name type="scientific">Dendrobium catenatum</name>
    <dbReference type="NCBI Taxonomy" id="906689"/>
    <lineage>
        <taxon>Eukaryota</taxon>
        <taxon>Viridiplantae</taxon>
        <taxon>Streptophyta</taxon>
        <taxon>Embryophyta</taxon>
        <taxon>Tracheophyta</taxon>
        <taxon>Spermatophyta</taxon>
        <taxon>Magnoliopsida</taxon>
        <taxon>Liliopsida</taxon>
        <taxon>Asparagales</taxon>
        <taxon>Orchidaceae</taxon>
        <taxon>Epidendroideae</taxon>
        <taxon>Malaxideae</taxon>
        <taxon>Dendrobiinae</taxon>
        <taxon>Dendrobium</taxon>
    </lineage>
</organism>
<dbReference type="InterPro" id="IPR002048">
    <property type="entry name" value="EF_hand_dom"/>
</dbReference>
<dbReference type="SMART" id="SM00054">
    <property type="entry name" value="EFh"/>
    <property type="match status" value="3"/>
</dbReference>
<dbReference type="STRING" id="906689.A0A2I0X913"/>
<dbReference type="SUPFAM" id="SSF47473">
    <property type="entry name" value="EF-hand"/>
    <property type="match status" value="1"/>
</dbReference>
<keyword evidence="1" id="KW-0677">Repeat</keyword>
<dbReference type="GO" id="GO:0005509">
    <property type="term" value="F:calcium ion binding"/>
    <property type="evidence" value="ECO:0007669"/>
    <property type="project" value="InterPro"/>
</dbReference>
<dbReference type="FunFam" id="1.10.238.10:FF:000001">
    <property type="entry name" value="Calmodulin 1"/>
    <property type="match status" value="1"/>
</dbReference>
<dbReference type="PROSITE" id="PS50222">
    <property type="entry name" value="EF_HAND_2"/>
    <property type="match status" value="2"/>
</dbReference>
<gene>
    <name evidence="4" type="primary">CML41</name>
    <name evidence="4" type="ORF">MA16_Dca002883</name>
</gene>
<feature type="domain" description="EF-hand" evidence="3">
    <location>
        <begin position="145"/>
        <end position="175"/>
    </location>
</feature>
<evidence type="ECO:0000256" key="1">
    <source>
        <dbReference type="ARBA" id="ARBA00022737"/>
    </source>
</evidence>
<dbReference type="InterPro" id="IPR018247">
    <property type="entry name" value="EF_Hand_1_Ca_BS"/>
</dbReference>
<reference evidence="4 5" key="1">
    <citation type="journal article" date="2016" name="Sci. Rep.">
        <title>The Dendrobium catenatum Lindl. genome sequence provides insights into polysaccharide synthase, floral development and adaptive evolution.</title>
        <authorList>
            <person name="Zhang G.Q."/>
            <person name="Xu Q."/>
            <person name="Bian C."/>
            <person name="Tsai W.C."/>
            <person name="Yeh C.M."/>
            <person name="Liu K.W."/>
            <person name="Yoshida K."/>
            <person name="Zhang L.S."/>
            <person name="Chang S.B."/>
            <person name="Chen F."/>
            <person name="Shi Y."/>
            <person name="Su Y.Y."/>
            <person name="Zhang Y.Q."/>
            <person name="Chen L.J."/>
            <person name="Yin Y."/>
            <person name="Lin M."/>
            <person name="Huang H."/>
            <person name="Deng H."/>
            <person name="Wang Z.W."/>
            <person name="Zhu S.L."/>
            <person name="Zhao X."/>
            <person name="Deng C."/>
            <person name="Niu S.C."/>
            <person name="Huang J."/>
            <person name="Wang M."/>
            <person name="Liu G.H."/>
            <person name="Yang H.J."/>
            <person name="Xiao X.J."/>
            <person name="Hsiao Y.Y."/>
            <person name="Wu W.L."/>
            <person name="Chen Y.Y."/>
            <person name="Mitsuda N."/>
            <person name="Ohme-Takagi M."/>
            <person name="Luo Y.B."/>
            <person name="Van de Peer Y."/>
            <person name="Liu Z.J."/>
        </authorList>
    </citation>
    <scope>NUCLEOTIDE SEQUENCE [LARGE SCALE GENOMIC DNA]</scope>
    <source>
        <tissue evidence="4">The whole plant</tissue>
    </source>
</reference>
<sequence>MVATNYPKWFMKLSLHGFRRPKKKELEHPKGSFQEVFSRLDSDGDGRISIEELLSFLGWTGDHVLPDEAATVVSDIDVDDDGFIDYCSFVRLVDGGRRRGEGREGERDYEEDNRRAFEMFKGEEGEGSITPKGLQRVLGRLGDEKSEEDCAAMIRVYDLDGNGVLDYHEFHRMMG</sequence>
<dbReference type="Pfam" id="PF13833">
    <property type="entry name" value="EF-hand_8"/>
    <property type="match status" value="1"/>
</dbReference>
<evidence type="ECO:0000313" key="4">
    <source>
        <dbReference type="EMBL" id="PKU84370.1"/>
    </source>
</evidence>
<evidence type="ECO:0000256" key="2">
    <source>
        <dbReference type="ARBA" id="ARBA00022837"/>
    </source>
</evidence>
<evidence type="ECO:0000313" key="5">
    <source>
        <dbReference type="Proteomes" id="UP000233837"/>
    </source>
</evidence>